<dbReference type="Proteomes" id="UP001159364">
    <property type="component" value="Linkage Group LG04"/>
</dbReference>
<dbReference type="PANTHER" id="PTHR16008">
    <property type="entry name" value="F-BOX ONLY PROTEIN 4"/>
    <property type="match status" value="1"/>
</dbReference>
<dbReference type="InterPro" id="IPR036047">
    <property type="entry name" value="F-box-like_dom_sf"/>
</dbReference>
<organism evidence="3 4">
    <name type="scientific">Erythroxylum novogranatense</name>
    <dbReference type="NCBI Taxonomy" id="1862640"/>
    <lineage>
        <taxon>Eukaryota</taxon>
        <taxon>Viridiplantae</taxon>
        <taxon>Streptophyta</taxon>
        <taxon>Embryophyta</taxon>
        <taxon>Tracheophyta</taxon>
        <taxon>Spermatophyta</taxon>
        <taxon>Magnoliopsida</taxon>
        <taxon>eudicotyledons</taxon>
        <taxon>Gunneridae</taxon>
        <taxon>Pentapetalae</taxon>
        <taxon>rosids</taxon>
        <taxon>fabids</taxon>
        <taxon>Malpighiales</taxon>
        <taxon>Erythroxylaceae</taxon>
        <taxon>Erythroxylum</taxon>
    </lineage>
</organism>
<evidence type="ECO:0008006" key="5">
    <source>
        <dbReference type="Google" id="ProtNLM"/>
    </source>
</evidence>
<sequence>MKQQSTISIQTLLPFDIALKIASYLEVPDLCSLGSCSRFWRELSLSECIWESLTLERWPLLGFLNHSSSSSSPDLIIKGWRETYARVLRERGWRELYVRVHKEMAGRAAALIEFVEQTSPSEPLEVAVYYKEIEDLRSMQFAFKDIEMFLFRPRLTVLLNLIGLHYCIVCLKIPARHVMDVLLNCKISERQVCVKWWKLGRLFYGFRMRDECQCRCVSLADLATDKGDDVLGILRRGAIHEVLRVEISISISTSAPWSCQSN</sequence>
<name>A0AAV8TN66_9ROSI</name>
<dbReference type="PROSITE" id="PS50181">
    <property type="entry name" value="FBOX"/>
    <property type="match status" value="1"/>
</dbReference>
<evidence type="ECO:0000259" key="1">
    <source>
        <dbReference type="PROSITE" id="PS50181"/>
    </source>
</evidence>
<evidence type="ECO:0000313" key="3">
    <source>
        <dbReference type="EMBL" id="KAJ8767524.1"/>
    </source>
</evidence>
<reference evidence="3 4" key="1">
    <citation type="submission" date="2021-09" db="EMBL/GenBank/DDBJ databases">
        <title>Genomic insights and catalytic innovation underlie evolution of tropane alkaloids biosynthesis.</title>
        <authorList>
            <person name="Wang Y.-J."/>
            <person name="Tian T."/>
            <person name="Huang J.-P."/>
            <person name="Huang S.-X."/>
        </authorList>
    </citation>
    <scope>NUCLEOTIDE SEQUENCE [LARGE SCALE GENOMIC DNA]</scope>
    <source>
        <strain evidence="3">KIB-2018</strain>
        <tissue evidence="3">Leaf</tissue>
    </source>
</reference>
<keyword evidence="4" id="KW-1185">Reference proteome</keyword>
<dbReference type="EMBL" id="JAIWQS010000004">
    <property type="protein sequence ID" value="KAJ8767524.1"/>
    <property type="molecule type" value="Genomic_DNA"/>
</dbReference>
<feature type="domain" description="Ig-like" evidence="2">
    <location>
        <begin position="153"/>
        <end position="262"/>
    </location>
</feature>
<dbReference type="GO" id="GO:0031146">
    <property type="term" value="P:SCF-dependent proteasomal ubiquitin-dependent protein catabolic process"/>
    <property type="evidence" value="ECO:0007669"/>
    <property type="project" value="InterPro"/>
</dbReference>
<dbReference type="InterPro" id="IPR001810">
    <property type="entry name" value="F-box_dom"/>
</dbReference>
<dbReference type="CDD" id="cd09917">
    <property type="entry name" value="F-box_SF"/>
    <property type="match status" value="1"/>
</dbReference>
<dbReference type="GO" id="GO:0000209">
    <property type="term" value="P:protein polyubiquitination"/>
    <property type="evidence" value="ECO:0007669"/>
    <property type="project" value="TreeGrafter"/>
</dbReference>
<dbReference type="Gene3D" id="1.20.1280.50">
    <property type="match status" value="1"/>
</dbReference>
<dbReference type="SMART" id="SM00256">
    <property type="entry name" value="FBOX"/>
    <property type="match status" value="1"/>
</dbReference>
<feature type="domain" description="F-box" evidence="1">
    <location>
        <begin position="7"/>
        <end position="53"/>
    </location>
</feature>
<dbReference type="InterPro" id="IPR007110">
    <property type="entry name" value="Ig-like_dom"/>
</dbReference>
<evidence type="ECO:0000259" key="2">
    <source>
        <dbReference type="PROSITE" id="PS50835"/>
    </source>
</evidence>
<dbReference type="InterPro" id="IPR039588">
    <property type="entry name" value="FBXO4"/>
</dbReference>
<dbReference type="PANTHER" id="PTHR16008:SF4">
    <property type="entry name" value="F-BOX ONLY PROTEIN 4"/>
    <property type="match status" value="1"/>
</dbReference>
<dbReference type="GO" id="GO:0019005">
    <property type="term" value="C:SCF ubiquitin ligase complex"/>
    <property type="evidence" value="ECO:0007669"/>
    <property type="project" value="TreeGrafter"/>
</dbReference>
<comment type="caution">
    <text evidence="3">The sequence shown here is derived from an EMBL/GenBank/DDBJ whole genome shotgun (WGS) entry which is preliminary data.</text>
</comment>
<protein>
    <recommendedName>
        <fullName evidence="5">F-box domain-containing protein</fullName>
    </recommendedName>
</protein>
<dbReference type="Pfam" id="PF12937">
    <property type="entry name" value="F-box-like"/>
    <property type="match status" value="1"/>
</dbReference>
<evidence type="ECO:0000313" key="4">
    <source>
        <dbReference type="Proteomes" id="UP001159364"/>
    </source>
</evidence>
<proteinExistence type="predicted"/>
<dbReference type="SUPFAM" id="SSF81383">
    <property type="entry name" value="F-box domain"/>
    <property type="match status" value="1"/>
</dbReference>
<accession>A0AAV8TN66</accession>
<gene>
    <name evidence="3" type="ORF">K2173_017593</name>
</gene>
<dbReference type="AlphaFoldDB" id="A0AAV8TN66"/>
<dbReference type="PROSITE" id="PS50835">
    <property type="entry name" value="IG_LIKE"/>
    <property type="match status" value="1"/>
</dbReference>